<reference evidence="1 2" key="1">
    <citation type="submission" date="2024-01" db="EMBL/GenBank/DDBJ databases">
        <title>A draft genome for a cacao thread blight-causing isolate of Paramarasmius palmivorus.</title>
        <authorList>
            <person name="Baruah I.K."/>
            <person name="Bukari Y."/>
            <person name="Amoako-Attah I."/>
            <person name="Meinhardt L.W."/>
            <person name="Bailey B.A."/>
            <person name="Cohen S.P."/>
        </authorList>
    </citation>
    <scope>NUCLEOTIDE SEQUENCE [LARGE SCALE GENOMIC DNA]</scope>
    <source>
        <strain evidence="1 2">GH-12</strain>
    </source>
</reference>
<name>A0AAW0AQC2_9AGAR</name>
<protein>
    <submittedName>
        <fullName evidence="1">Uncharacterized protein</fullName>
    </submittedName>
</protein>
<evidence type="ECO:0000313" key="2">
    <source>
        <dbReference type="Proteomes" id="UP001383192"/>
    </source>
</evidence>
<sequence>MGLFKDLDVDSSSEYEYEEQLQLPEEFAEDKSQQLHADASALLATHKRTLSQLDGPVLHLEKRQRICSMKGGHQTRQPLSKSIEIELDYSDSKGRGCELWDASDEIPVAFNNGGSEA</sequence>
<evidence type="ECO:0000313" key="1">
    <source>
        <dbReference type="EMBL" id="KAK7015478.1"/>
    </source>
</evidence>
<dbReference type="EMBL" id="JAYKXP010000322">
    <property type="protein sequence ID" value="KAK7015478.1"/>
    <property type="molecule type" value="Genomic_DNA"/>
</dbReference>
<keyword evidence="2" id="KW-1185">Reference proteome</keyword>
<dbReference type="Proteomes" id="UP001383192">
    <property type="component" value="Unassembled WGS sequence"/>
</dbReference>
<dbReference type="AlphaFoldDB" id="A0AAW0AQC2"/>
<accession>A0AAW0AQC2</accession>
<comment type="caution">
    <text evidence="1">The sequence shown here is derived from an EMBL/GenBank/DDBJ whole genome shotgun (WGS) entry which is preliminary data.</text>
</comment>
<gene>
    <name evidence="1" type="ORF">VNI00_019135</name>
</gene>
<proteinExistence type="predicted"/>
<organism evidence="1 2">
    <name type="scientific">Paramarasmius palmivorus</name>
    <dbReference type="NCBI Taxonomy" id="297713"/>
    <lineage>
        <taxon>Eukaryota</taxon>
        <taxon>Fungi</taxon>
        <taxon>Dikarya</taxon>
        <taxon>Basidiomycota</taxon>
        <taxon>Agaricomycotina</taxon>
        <taxon>Agaricomycetes</taxon>
        <taxon>Agaricomycetidae</taxon>
        <taxon>Agaricales</taxon>
        <taxon>Marasmiineae</taxon>
        <taxon>Marasmiaceae</taxon>
        <taxon>Paramarasmius</taxon>
    </lineage>
</organism>